<sequence length="97" mass="10906">MTKADLINLISEKAGITRVKAETVVNTIFDSMVEALMRDDRIEIRGFGSFVNRQYGAYKGRNPRTGEIINVDEKKLPFFKVGKELKEDINGGPEEKG</sequence>
<evidence type="ECO:0000313" key="4">
    <source>
        <dbReference type="EMBL" id="ASD64758.1"/>
    </source>
</evidence>
<evidence type="ECO:0000313" key="5">
    <source>
        <dbReference type="Proteomes" id="UP000197003"/>
    </source>
</evidence>
<keyword evidence="2" id="KW-0238">DNA-binding</keyword>
<dbReference type="GeneID" id="93011799"/>
<name>A0A1Z3NBB6_BDEBC</name>
<evidence type="ECO:0000256" key="1">
    <source>
        <dbReference type="ARBA" id="ARBA00010529"/>
    </source>
</evidence>
<dbReference type="GO" id="GO:0030527">
    <property type="term" value="F:structural constituent of chromatin"/>
    <property type="evidence" value="ECO:0007669"/>
    <property type="project" value="InterPro"/>
</dbReference>
<dbReference type="RefSeq" id="WP_011163272.1">
    <property type="nucleotide sequence ID" value="NZ_AP029059.1"/>
</dbReference>
<dbReference type="OMA" id="DQKSVPF"/>
<dbReference type="InterPro" id="IPR010992">
    <property type="entry name" value="IHF-like_DNA-bd_dom_sf"/>
</dbReference>
<evidence type="ECO:0000256" key="3">
    <source>
        <dbReference type="RuleBase" id="RU003939"/>
    </source>
</evidence>
<dbReference type="CDD" id="cd13836">
    <property type="entry name" value="IHF_B"/>
    <property type="match status" value="1"/>
</dbReference>
<evidence type="ECO:0000256" key="2">
    <source>
        <dbReference type="ARBA" id="ARBA00023125"/>
    </source>
</evidence>
<dbReference type="OrthoDB" id="5296423at2"/>
<dbReference type="AlphaFoldDB" id="A0A1Z3NBB6"/>
<dbReference type="KEGG" id="bbac:EP01_17825"/>
<dbReference type="SUPFAM" id="SSF47729">
    <property type="entry name" value="IHF-like DNA-binding proteins"/>
    <property type="match status" value="1"/>
</dbReference>
<dbReference type="PRINTS" id="PR01727">
    <property type="entry name" value="DNABINDINGHU"/>
</dbReference>
<dbReference type="PANTHER" id="PTHR33175:SF5">
    <property type="entry name" value="INTEGRATION HOST FACTOR SUBUNIT BETA"/>
    <property type="match status" value="1"/>
</dbReference>
<dbReference type="PANTHER" id="PTHR33175">
    <property type="entry name" value="DNA-BINDING PROTEIN HU"/>
    <property type="match status" value="1"/>
</dbReference>
<dbReference type="Proteomes" id="UP000197003">
    <property type="component" value="Chromosome"/>
</dbReference>
<organism evidence="4 5">
    <name type="scientific">Bdellovibrio bacteriovorus</name>
    <dbReference type="NCBI Taxonomy" id="959"/>
    <lineage>
        <taxon>Bacteria</taxon>
        <taxon>Pseudomonadati</taxon>
        <taxon>Bdellovibrionota</taxon>
        <taxon>Bdellovibrionia</taxon>
        <taxon>Bdellovibrionales</taxon>
        <taxon>Pseudobdellovibrionaceae</taxon>
        <taxon>Bdellovibrio</taxon>
    </lineage>
</organism>
<dbReference type="GO" id="GO:0003677">
    <property type="term" value="F:DNA binding"/>
    <property type="evidence" value="ECO:0007669"/>
    <property type="project" value="UniProtKB-KW"/>
</dbReference>
<protein>
    <submittedName>
        <fullName evidence="4">Integration host factor subunit beta</fullName>
    </submittedName>
</protein>
<dbReference type="GO" id="GO:0005829">
    <property type="term" value="C:cytosol"/>
    <property type="evidence" value="ECO:0007669"/>
    <property type="project" value="TreeGrafter"/>
</dbReference>
<gene>
    <name evidence="4" type="ORF">B9G79_14895</name>
</gene>
<dbReference type="InterPro" id="IPR000119">
    <property type="entry name" value="Hist_DNA-bd"/>
</dbReference>
<dbReference type="Gene3D" id="4.10.520.10">
    <property type="entry name" value="IHF-like DNA-binding proteins"/>
    <property type="match status" value="1"/>
</dbReference>
<reference evidence="4 5" key="1">
    <citation type="submission" date="2017-04" db="EMBL/GenBank/DDBJ databases">
        <title>Whole genome sequence of Bdellovibrio bacteriovorus strain SSB218315.</title>
        <authorList>
            <person name="Oyedara O."/>
            <person name="Rodriguez-Perez M.A."/>
        </authorList>
    </citation>
    <scope>NUCLEOTIDE SEQUENCE [LARGE SCALE GENOMIC DNA]</scope>
    <source>
        <strain evidence="4 5">SSB218315</strain>
    </source>
</reference>
<dbReference type="EMBL" id="CP020946">
    <property type="protein sequence ID" value="ASD64758.1"/>
    <property type="molecule type" value="Genomic_DNA"/>
</dbReference>
<dbReference type="SMART" id="SM00411">
    <property type="entry name" value="BHL"/>
    <property type="match status" value="1"/>
</dbReference>
<dbReference type="Pfam" id="PF00216">
    <property type="entry name" value="Bac_DNA_binding"/>
    <property type="match status" value="1"/>
</dbReference>
<proteinExistence type="inferred from homology"/>
<comment type="similarity">
    <text evidence="1 3">Belongs to the bacterial histone-like protein family.</text>
</comment>
<accession>A0A1Z3NBB6</accession>